<comment type="function">
    <text evidence="8 9">Required for the first step of histidine biosynthesis. May allow the feedback regulation of ATP phosphoribosyltransferase activity by histidine.</text>
</comment>
<comment type="subunit">
    <text evidence="4 9">Heteromultimer composed of HisG and HisZ subunits.</text>
</comment>
<dbReference type="RefSeq" id="WP_129968893.1">
    <property type="nucleotide sequence ID" value="NZ_JACCEW010000002.1"/>
</dbReference>
<dbReference type="PANTHER" id="PTHR43707:SF1">
    <property type="entry name" value="HISTIDINE--TRNA LIGASE, MITOCHONDRIAL-RELATED"/>
    <property type="match status" value="1"/>
</dbReference>
<dbReference type="GO" id="GO:0016757">
    <property type="term" value="F:glycosyltransferase activity"/>
    <property type="evidence" value="ECO:0007669"/>
    <property type="project" value="UniProtKB-KW"/>
</dbReference>
<evidence type="ECO:0000256" key="9">
    <source>
        <dbReference type="HAMAP-Rule" id="MF_00125"/>
    </source>
</evidence>
<keyword evidence="11" id="KW-0808">Transferase</keyword>
<organism evidence="11 12">
    <name type="scientific">Allopusillimonas soli</name>
    <dbReference type="NCBI Taxonomy" id="659016"/>
    <lineage>
        <taxon>Bacteria</taxon>
        <taxon>Pseudomonadati</taxon>
        <taxon>Pseudomonadota</taxon>
        <taxon>Betaproteobacteria</taxon>
        <taxon>Burkholderiales</taxon>
        <taxon>Alcaligenaceae</taxon>
        <taxon>Allopusillimonas</taxon>
    </lineage>
</organism>
<keyword evidence="7 9" id="KW-0368">Histidine biosynthesis</keyword>
<comment type="caution">
    <text evidence="11">The sequence shown here is derived from an EMBL/GenBank/DDBJ whole genome shotgun (WGS) entry which is preliminary data.</text>
</comment>
<comment type="subcellular location">
    <subcellularLocation>
        <location evidence="1 9">Cytoplasm</location>
    </subcellularLocation>
</comment>
<reference evidence="11 12" key="1">
    <citation type="submission" date="2020-07" db="EMBL/GenBank/DDBJ databases">
        <title>Taxonomic revisions and descriptions of new bacterial species based on genomic comparisons in the high-G+C-content subgroup of the family Alcaligenaceae.</title>
        <authorList>
            <person name="Szabo A."/>
            <person name="Felfoldi T."/>
        </authorList>
    </citation>
    <scope>NUCLEOTIDE SEQUENCE [LARGE SCALE GENOMIC DNA]</scope>
    <source>
        <strain evidence="11 12">DSM 25264</strain>
    </source>
</reference>
<dbReference type="PANTHER" id="PTHR43707">
    <property type="entry name" value="HISTIDYL-TRNA SYNTHETASE"/>
    <property type="match status" value="1"/>
</dbReference>
<keyword evidence="11" id="KW-0328">Glycosyltransferase</keyword>
<comment type="similarity">
    <text evidence="3 9">Belongs to the class-II aminoacyl-tRNA synthetase family. HisZ subfamily.</text>
</comment>
<protein>
    <recommendedName>
        <fullName evidence="5 9">ATP phosphoribosyltransferase regulatory subunit</fullName>
    </recommendedName>
</protein>
<evidence type="ECO:0000256" key="4">
    <source>
        <dbReference type="ARBA" id="ARBA00011496"/>
    </source>
</evidence>
<dbReference type="NCBIfam" id="NF009086">
    <property type="entry name" value="PRK12421.1"/>
    <property type="match status" value="1"/>
</dbReference>
<dbReference type="EMBL" id="JACCEW010000002">
    <property type="protein sequence ID" value="NYT36976.1"/>
    <property type="molecule type" value="Genomic_DNA"/>
</dbReference>
<evidence type="ECO:0000256" key="6">
    <source>
        <dbReference type="ARBA" id="ARBA00022490"/>
    </source>
</evidence>
<dbReference type="AlphaFoldDB" id="A0A853FG38"/>
<keyword evidence="9" id="KW-0028">Amino-acid biosynthesis</keyword>
<sequence>MSTWLLPESLADVLPAEARRIEELRRVLLDLYRTYGYELVAPPLVEYLDSLLSSGSSDLALRTCKLVDQLSGRSLGVRADMTPQVSRIDAHLLNREGVTRLCYCGSVLHARPAGLLSDRELLQIGVELFGHAGHEADIEIIELALESMGRAGLAEARVDLNHPGVARAILDADPALAQVGETVFELLSVKDRPALEGLQQRWPEVQSTTVDALVALVSLYGGADVVDRARRELPALPAIAAALDSLETLMRALPGHAFSVDLADLGGAYGYHSAAVFSIYAQGWHEAVVRGGRYDGMGREFGRARPATGFSLDLRKLSSGLPPAPLASAIRAPWSSDPALLQMLRALRDSGEIVIQMLPGQSQRLDEFHVDREVALEEGKWLVREIH</sequence>
<dbReference type="GO" id="GO:0004821">
    <property type="term" value="F:histidine-tRNA ligase activity"/>
    <property type="evidence" value="ECO:0007669"/>
    <property type="project" value="TreeGrafter"/>
</dbReference>
<dbReference type="GO" id="GO:0000105">
    <property type="term" value="P:L-histidine biosynthetic process"/>
    <property type="evidence" value="ECO:0007669"/>
    <property type="project" value="UniProtKB-UniRule"/>
</dbReference>
<dbReference type="GO" id="GO:0005737">
    <property type="term" value="C:cytoplasm"/>
    <property type="evidence" value="ECO:0007669"/>
    <property type="project" value="UniProtKB-SubCell"/>
</dbReference>
<name>A0A853FG38_9BURK</name>
<dbReference type="HAMAP" id="MF_00125">
    <property type="entry name" value="HisZ"/>
    <property type="match status" value="1"/>
</dbReference>
<dbReference type="NCBIfam" id="NF008935">
    <property type="entry name" value="PRK12292.1-1"/>
    <property type="match status" value="1"/>
</dbReference>
<evidence type="ECO:0000259" key="10">
    <source>
        <dbReference type="Pfam" id="PF13393"/>
    </source>
</evidence>
<evidence type="ECO:0000256" key="1">
    <source>
        <dbReference type="ARBA" id="ARBA00004496"/>
    </source>
</evidence>
<dbReference type="UniPathway" id="UPA00031">
    <property type="reaction ID" value="UER00006"/>
</dbReference>
<evidence type="ECO:0000313" key="12">
    <source>
        <dbReference type="Proteomes" id="UP000580517"/>
    </source>
</evidence>
<dbReference type="InterPro" id="IPR045864">
    <property type="entry name" value="aa-tRNA-synth_II/BPL/LPL"/>
</dbReference>
<dbReference type="SUPFAM" id="SSF55681">
    <property type="entry name" value="Class II aaRS and biotin synthetases"/>
    <property type="match status" value="1"/>
</dbReference>
<dbReference type="Gene3D" id="3.30.930.10">
    <property type="entry name" value="Bira Bifunctional Protein, Domain 2"/>
    <property type="match status" value="1"/>
</dbReference>
<accession>A0A853FG38</accession>
<evidence type="ECO:0000313" key="11">
    <source>
        <dbReference type="EMBL" id="NYT36976.1"/>
    </source>
</evidence>
<dbReference type="InterPro" id="IPR041715">
    <property type="entry name" value="HisRS-like_core"/>
</dbReference>
<dbReference type="InterPro" id="IPR004517">
    <property type="entry name" value="HisZ"/>
</dbReference>
<proteinExistence type="inferred from homology"/>
<comment type="miscellaneous">
    <text evidence="9">This function is generally fulfilled by the C-terminal part of HisG, which is missing in some bacteria such as this one.</text>
</comment>
<evidence type="ECO:0000256" key="5">
    <source>
        <dbReference type="ARBA" id="ARBA00020397"/>
    </source>
</evidence>
<dbReference type="InterPro" id="IPR004516">
    <property type="entry name" value="HisRS/HisZ"/>
</dbReference>
<keyword evidence="6 9" id="KW-0963">Cytoplasm</keyword>
<dbReference type="Pfam" id="PF13393">
    <property type="entry name" value="tRNA-synt_His"/>
    <property type="match status" value="1"/>
</dbReference>
<dbReference type="Proteomes" id="UP000580517">
    <property type="component" value="Unassembled WGS sequence"/>
</dbReference>
<feature type="domain" description="Class II Histidinyl-tRNA synthetase (HisRS)-like catalytic core" evidence="10">
    <location>
        <begin position="10"/>
        <end position="317"/>
    </location>
</feature>
<evidence type="ECO:0000256" key="7">
    <source>
        <dbReference type="ARBA" id="ARBA00023102"/>
    </source>
</evidence>
<evidence type="ECO:0000256" key="8">
    <source>
        <dbReference type="ARBA" id="ARBA00025246"/>
    </source>
</evidence>
<dbReference type="OrthoDB" id="9769617at2"/>
<dbReference type="GO" id="GO:0006427">
    <property type="term" value="P:histidyl-tRNA aminoacylation"/>
    <property type="evidence" value="ECO:0007669"/>
    <property type="project" value="TreeGrafter"/>
</dbReference>
<evidence type="ECO:0000256" key="2">
    <source>
        <dbReference type="ARBA" id="ARBA00004667"/>
    </source>
</evidence>
<keyword evidence="12" id="KW-1185">Reference proteome</keyword>
<gene>
    <name evidence="9" type="primary">hisZ</name>
    <name evidence="11" type="ORF">H0A68_08835</name>
</gene>
<evidence type="ECO:0000256" key="3">
    <source>
        <dbReference type="ARBA" id="ARBA00005539"/>
    </source>
</evidence>
<comment type="pathway">
    <text evidence="2 9">Amino-acid biosynthesis; L-histidine biosynthesis; L-histidine from 5-phospho-alpha-D-ribose 1-diphosphate: step 1/9.</text>
</comment>